<dbReference type="AlphaFoldDB" id="A0A0F9N716"/>
<comment type="caution">
    <text evidence="1">The sequence shown here is derived from an EMBL/GenBank/DDBJ whole genome shotgun (WGS) entry which is preliminary data.</text>
</comment>
<evidence type="ECO:0000313" key="1">
    <source>
        <dbReference type="EMBL" id="KKN15360.1"/>
    </source>
</evidence>
<organism evidence="1">
    <name type="scientific">marine sediment metagenome</name>
    <dbReference type="NCBI Taxonomy" id="412755"/>
    <lineage>
        <taxon>unclassified sequences</taxon>
        <taxon>metagenomes</taxon>
        <taxon>ecological metagenomes</taxon>
    </lineage>
</organism>
<accession>A0A0F9N716</accession>
<protein>
    <submittedName>
        <fullName evidence="1">Uncharacterized protein</fullName>
    </submittedName>
</protein>
<gene>
    <name evidence="1" type="ORF">LCGC14_0986780</name>
</gene>
<sequence length="98" mass="11309">MLPIETESTNLMLLPPHGQEDRVFTLPCTKISAGDGGILDFTYAVESCWQMTWRERFKVLWTVKFGFTFGVRRTHRSNLMFAIARDVSIYRLPVQKPG</sequence>
<name>A0A0F9N716_9ZZZZ</name>
<dbReference type="EMBL" id="LAZR01003720">
    <property type="protein sequence ID" value="KKN15360.1"/>
    <property type="molecule type" value="Genomic_DNA"/>
</dbReference>
<proteinExistence type="predicted"/>
<reference evidence="1" key="1">
    <citation type="journal article" date="2015" name="Nature">
        <title>Complex archaea that bridge the gap between prokaryotes and eukaryotes.</title>
        <authorList>
            <person name="Spang A."/>
            <person name="Saw J.H."/>
            <person name="Jorgensen S.L."/>
            <person name="Zaremba-Niedzwiedzka K."/>
            <person name="Martijn J."/>
            <person name="Lind A.E."/>
            <person name="van Eijk R."/>
            <person name="Schleper C."/>
            <person name="Guy L."/>
            <person name="Ettema T.J."/>
        </authorList>
    </citation>
    <scope>NUCLEOTIDE SEQUENCE</scope>
</reference>